<evidence type="ECO:0000313" key="2">
    <source>
        <dbReference type="EMBL" id="PON48614.1"/>
    </source>
</evidence>
<dbReference type="InterPro" id="IPR050620">
    <property type="entry name" value="Thioredoxin_H-type-like"/>
</dbReference>
<dbReference type="InParanoid" id="A0A2P5BIJ1"/>
<keyword evidence="3" id="KW-1185">Reference proteome</keyword>
<dbReference type="PANTHER" id="PTHR10438">
    <property type="entry name" value="THIOREDOXIN"/>
    <property type="match status" value="1"/>
</dbReference>
<dbReference type="Proteomes" id="UP000237000">
    <property type="component" value="Unassembled WGS sequence"/>
</dbReference>
<gene>
    <name evidence="2" type="ORF">TorRG33x02_319920</name>
</gene>
<sequence length="140" mass="15480">MGSCWTKYLTGEIDDHDHHNVELASGNVHLITTIESWETKLSEANSDGKIVVANFSALWCNPCKSIAPTYIEIADKHPSILFLTVDVDELTELSTSWGINATPTFFFLKEGRTIDKLVGANKEELQKKAAAVTDLTIKSQ</sequence>
<proteinExistence type="predicted"/>
<dbReference type="CDD" id="cd02947">
    <property type="entry name" value="TRX_family"/>
    <property type="match status" value="1"/>
</dbReference>
<dbReference type="InterPro" id="IPR036249">
    <property type="entry name" value="Thioredoxin-like_sf"/>
</dbReference>
<protein>
    <submittedName>
        <fullName evidence="2">Thioredoxin</fullName>
    </submittedName>
</protein>
<dbReference type="AlphaFoldDB" id="A0A2P5BIJ1"/>
<name>A0A2P5BIJ1_TREOI</name>
<dbReference type="SUPFAM" id="SSF52833">
    <property type="entry name" value="Thioredoxin-like"/>
    <property type="match status" value="1"/>
</dbReference>
<evidence type="ECO:0000313" key="3">
    <source>
        <dbReference type="Proteomes" id="UP000237000"/>
    </source>
</evidence>
<evidence type="ECO:0000259" key="1">
    <source>
        <dbReference type="PROSITE" id="PS51352"/>
    </source>
</evidence>
<organism evidence="2 3">
    <name type="scientific">Trema orientale</name>
    <name type="common">Charcoal tree</name>
    <name type="synonym">Celtis orientalis</name>
    <dbReference type="NCBI Taxonomy" id="63057"/>
    <lineage>
        <taxon>Eukaryota</taxon>
        <taxon>Viridiplantae</taxon>
        <taxon>Streptophyta</taxon>
        <taxon>Embryophyta</taxon>
        <taxon>Tracheophyta</taxon>
        <taxon>Spermatophyta</taxon>
        <taxon>Magnoliopsida</taxon>
        <taxon>eudicotyledons</taxon>
        <taxon>Gunneridae</taxon>
        <taxon>Pentapetalae</taxon>
        <taxon>rosids</taxon>
        <taxon>fabids</taxon>
        <taxon>Rosales</taxon>
        <taxon>Cannabaceae</taxon>
        <taxon>Trema</taxon>
    </lineage>
</organism>
<dbReference type="STRING" id="63057.A0A2P5BIJ1"/>
<dbReference type="PRINTS" id="PR00421">
    <property type="entry name" value="THIOREDOXIN"/>
</dbReference>
<dbReference type="EMBL" id="JXTC01000514">
    <property type="protein sequence ID" value="PON48614.1"/>
    <property type="molecule type" value="Genomic_DNA"/>
</dbReference>
<dbReference type="Gene3D" id="3.40.30.10">
    <property type="entry name" value="Glutaredoxin"/>
    <property type="match status" value="1"/>
</dbReference>
<comment type="caution">
    <text evidence="2">The sequence shown here is derived from an EMBL/GenBank/DDBJ whole genome shotgun (WGS) entry which is preliminary data.</text>
</comment>
<dbReference type="OrthoDB" id="2121326at2759"/>
<dbReference type="PANTHER" id="PTHR10438:SF394">
    <property type="entry name" value="THIOREDOXIN-LIKE PROTEIN CXXS2-RELATED"/>
    <property type="match status" value="1"/>
</dbReference>
<feature type="domain" description="Thioredoxin" evidence="1">
    <location>
        <begin position="23"/>
        <end position="134"/>
    </location>
</feature>
<dbReference type="FunCoup" id="A0A2P5BIJ1">
    <property type="interactions" value="1304"/>
</dbReference>
<reference evidence="3" key="1">
    <citation type="submission" date="2016-06" db="EMBL/GenBank/DDBJ databases">
        <title>Parallel loss of symbiosis genes in relatives of nitrogen-fixing non-legume Parasponia.</title>
        <authorList>
            <person name="Van Velzen R."/>
            <person name="Holmer R."/>
            <person name="Bu F."/>
            <person name="Rutten L."/>
            <person name="Van Zeijl A."/>
            <person name="Liu W."/>
            <person name="Santuari L."/>
            <person name="Cao Q."/>
            <person name="Sharma T."/>
            <person name="Shen D."/>
            <person name="Roswanjaya Y."/>
            <person name="Wardhani T."/>
            <person name="Kalhor M.S."/>
            <person name="Jansen J."/>
            <person name="Van den Hoogen J."/>
            <person name="Gungor B."/>
            <person name="Hartog M."/>
            <person name="Hontelez J."/>
            <person name="Verver J."/>
            <person name="Yang W.-C."/>
            <person name="Schijlen E."/>
            <person name="Repin R."/>
            <person name="Schilthuizen M."/>
            <person name="Schranz E."/>
            <person name="Heidstra R."/>
            <person name="Miyata K."/>
            <person name="Fedorova E."/>
            <person name="Kohlen W."/>
            <person name="Bisseling T."/>
            <person name="Smit S."/>
            <person name="Geurts R."/>
        </authorList>
    </citation>
    <scope>NUCLEOTIDE SEQUENCE [LARGE SCALE GENOMIC DNA]</scope>
    <source>
        <strain evidence="3">cv. RG33-2</strain>
    </source>
</reference>
<accession>A0A2P5BIJ1</accession>
<dbReference type="PROSITE" id="PS51352">
    <property type="entry name" value="THIOREDOXIN_2"/>
    <property type="match status" value="1"/>
</dbReference>
<dbReference type="InterPro" id="IPR013766">
    <property type="entry name" value="Thioredoxin_domain"/>
</dbReference>
<dbReference type="Pfam" id="PF00085">
    <property type="entry name" value="Thioredoxin"/>
    <property type="match status" value="1"/>
</dbReference>